<sequence length="535" mass="59590">MVPPASGGFTKKKKRTIENPNIVSALRYVSHGEGLPIPEPPTDFSISSDEEDLDVSHNSPQASTSACGGRIDKAENYKDLVGDMLALFQDFGCHMSLKIHFLDSHLNFFPDNCGQVNVDWELSDTLCDFYIAVDVTCSTASIFNLVAISIDRYIAVTQPIKYSKHRNNKRVFLTIAIVWIVSAAIGSPIVLGLNTSPERIPQLCVFYNSDFIIYSSLSSFYIPCIVMVFLYYKIFKAIHERAIQSKRRANAGNRLLDGKTPERASKKRKQQEEVKTTGSHLQVVLETEGGTTNTGSYDQPDEDVDDEDDDEGAALANGDNPQSGSLTKGSSTAVVMKLKTISEPENGNADSGYGPSQHETHFSINQKLDSPLSRSPSGSPKINSLPGETTRKNGILFKSGSKTSSKFDEVYVERKKKYRFNLGKKHKSSSKKREKASAKRERKATKTLAIVLGMFLMCWVPFFTCNILDAICIKLESDTWRPGVTVFLLTTWLGYINSCVNPVIYTIFNMEFRKAFKKLLQDMWTCCSRSGHSFT</sequence>
<feature type="compositionally biased region" description="Acidic residues" evidence="12">
    <location>
        <begin position="299"/>
        <end position="312"/>
    </location>
</feature>
<evidence type="ECO:0000256" key="12">
    <source>
        <dbReference type="SAM" id="MobiDB-lite"/>
    </source>
</evidence>
<evidence type="ECO:0000313" key="16">
    <source>
        <dbReference type="Proteomes" id="UP000499080"/>
    </source>
</evidence>
<evidence type="ECO:0000256" key="11">
    <source>
        <dbReference type="RuleBase" id="RU000688"/>
    </source>
</evidence>
<feature type="transmembrane region" description="Helical" evidence="13">
    <location>
        <begin position="211"/>
        <end position="232"/>
    </location>
</feature>
<protein>
    <submittedName>
        <fullName evidence="15">Dopamine D2-like receptor</fullName>
    </submittedName>
</protein>
<dbReference type="InterPro" id="IPR000276">
    <property type="entry name" value="GPCR_Rhodpsn"/>
</dbReference>
<reference evidence="15 16" key="1">
    <citation type="journal article" date="2019" name="Sci. Rep.">
        <title>Orb-weaving spider Araneus ventricosus genome elucidates the spidroin gene catalogue.</title>
        <authorList>
            <person name="Kono N."/>
            <person name="Nakamura H."/>
            <person name="Ohtoshi R."/>
            <person name="Moran D.A.P."/>
            <person name="Shinohara A."/>
            <person name="Yoshida Y."/>
            <person name="Fujiwara M."/>
            <person name="Mori M."/>
            <person name="Tomita M."/>
            <person name="Arakawa K."/>
        </authorList>
    </citation>
    <scope>NUCLEOTIDE SEQUENCE [LARGE SCALE GENOMIC DNA]</scope>
</reference>
<dbReference type="PANTHER" id="PTHR24248">
    <property type="entry name" value="ADRENERGIC RECEPTOR-RELATED G-PROTEIN COUPLED RECEPTOR"/>
    <property type="match status" value="1"/>
</dbReference>
<evidence type="ECO:0000256" key="10">
    <source>
        <dbReference type="ARBA" id="ARBA00023224"/>
    </source>
</evidence>
<keyword evidence="3" id="KW-1003">Cell membrane</keyword>
<feature type="domain" description="G-protein coupled receptors family 1 profile" evidence="14">
    <location>
        <begin position="120"/>
        <end position="505"/>
    </location>
</feature>
<dbReference type="Pfam" id="PF00001">
    <property type="entry name" value="7tm_1"/>
    <property type="match status" value="2"/>
</dbReference>
<feature type="compositionally biased region" description="Polar residues" evidence="12">
    <location>
        <begin position="56"/>
        <end position="66"/>
    </location>
</feature>
<keyword evidence="6 11" id="KW-0297">G-protein coupled receptor</keyword>
<name>A0A4Y2DB79_ARAVE</name>
<evidence type="ECO:0000256" key="3">
    <source>
        <dbReference type="ARBA" id="ARBA00022475"/>
    </source>
</evidence>
<evidence type="ECO:0000256" key="9">
    <source>
        <dbReference type="ARBA" id="ARBA00023170"/>
    </source>
</evidence>
<feature type="compositionally biased region" description="Basic and acidic residues" evidence="12">
    <location>
        <begin position="256"/>
        <end position="275"/>
    </location>
</feature>
<keyword evidence="10 11" id="KW-0807">Transducer</keyword>
<evidence type="ECO:0000256" key="6">
    <source>
        <dbReference type="ARBA" id="ARBA00023040"/>
    </source>
</evidence>
<feature type="compositionally biased region" description="Polar residues" evidence="12">
    <location>
        <begin position="319"/>
        <end position="330"/>
    </location>
</feature>
<feature type="transmembrane region" description="Helical" evidence="13">
    <location>
        <begin position="447"/>
        <end position="464"/>
    </location>
</feature>
<feature type="transmembrane region" description="Helical" evidence="13">
    <location>
        <begin position="484"/>
        <end position="508"/>
    </location>
</feature>
<feature type="transmembrane region" description="Helical" evidence="13">
    <location>
        <begin position="171"/>
        <end position="191"/>
    </location>
</feature>
<dbReference type="GO" id="GO:0005886">
    <property type="term" value="C:plasma membrane"/>
    <property type="evidence" value="ECO:0007669"/>
    <property type="project" value="UniProtKB-SubCell"/>
</dbReference>
<dbReference type="Proteomes" id="UP000499080">
    <property type="component" value="Unassembled WGS sequence"/>
</dbReference>
<evidence type="ECO:0000256" key="8">
    <source>
        <dbReference type="ARBA" id="ARBA00023157"/>
    </source>
</evidence>
<organism evidence="15 16">
    <name type="scientific">Araneus ventricosus</name>
    <name type="common">Orbweaver spider</name>
    <name type="synonym">Epeira ventricosa</name>
    <dbReference type="NCBI Taxonomy" id="182803"/>
    <lineage>
        <taxon>Eukaryota</taxon>
        <taxon>Metazoa</taxon>
        <taxon>Ecdysozoa</taxon>
        <taxon>Arthropoda</taxon>
        <taxon>Chelicerata</taxon>
        <taxon>Arachnida</taxon>
        <taxon>Araneae</taxon>
        <taxon>Araneomorphae</taxon>
        <taxon>Entelegynae</taxon>
        <taxon>Araneoidea</taxon>
        <taxon>Araneidae</taxon>
        <taxon>Araneus</taxon>
    </lineage>
</organism>
<evidence type="ECO:0000259" key="14">
    <source>
        <dbReference type="PROSITE" id="PS50262"/>
    </source>
</evidence>
<dbReference type="PROSITE" id="PS50262">
    <property type="entry name" value="G_PROTEIN_RECEP_F1_2"/>
    <property type="match status" value="1"/>
</dbReference>
<evidence type="ECO:0000256" key="13">
    <source>
        <dbReference type="SAM" id="Phobius"/>
    </source>
</evidence>
<dbReference type="EMBL" id="BGPR01000323">
    <property type="protein sequence ID" value="GBM13144.1"/>
    <property type="molecule type" value="Genomic_DNA"/>
</dbReference>
<dbReference type="OrthoDB" id="10010417at2759"/>
<dbReference type="PROSITE" id="PS00237">
    <property type="entry name" value="G_PROTEIN_RECEP_F1_1"/>
    <property type="match status" value="1"/>
</dbReference>
<comment type="subcellular location">
    <subcellularLocation>
        <location evidence="1">Cell membrane</location>
        <topology evidence="1">Multi-pass membrane protein</topology>
    </subcellularLocation>
</comment>
<feature type="compositionally biased region" description="Polar residues" evidence="12">
    <location>
        <begin position="368"/>
        <end position="382"/>
    </location>
</feature>
<evidence type="ECO:0000256" key="5">
    <source>
        <dbReference type="ARBA" id="ARBA00022989"/>
    </source>
</evidence>
<evidence type="ECO:0000256" key="4">
    <source>
        <dbReference type="ARBA" id="ARBA00022692"/>
    </source>
</evidence>
<gene>
    <name evidence="15" type="primary">Dop2R_1</name>
    <name evidence="15" type="ORF">AVEN_64354_1</name>
</gene>
<dbReference type="GO" id="GO:0045202">
    <property type="term" value="C:synapse"/>
    <property type="evidence" value="ECO:0007669"/>
    <property type="project" value="GOC"/>
</dbReference>
<dbReference type="GO" id="GO:0001591">
    <property type="term" value="F:dopamine neurotransmitter receptor activity, coupled via Gi/Go"/>
    <property type="evidence" value="ECO:0007669"/>
    <property type="project" value="TreeGrafter"/>
</dbReference>
<feature type="region of interest" description="Disordered" evidence="12">
    <location>
        <begin position="250"/>
        <end position="330"/>
    </location>
</feature>
<dbReference type="PANTHER" id="PTHR24248:SF125">
    <property type="entry name" value="DOPAMINE D2-LIKE RECEPTOR"/>
    <property type="match status" value="1"/>
</dbReference>
<keyword evidence="8" id="KW-1015">Disulfide bond</keyword>
<keyword evidence="5 13" id="KW-1133">Transmembrane helix</keyword>
<keyword evidence="16" id="KW-1185">Reference proteome</keyword>
<comment type="similarity">
    <text evidence="2 11">Belongs to the G-protein coupled receptor 1 family.</text>
</comment>
<evidence type="ECO:0000313" key="15">
    <source>
        <dbReference type="EMBL" id="GBM13144.1"/>
    </source>
</evidence>
<evidence type="ECO:0000256" key="2">
    <source>
        <dbReference type="ARBA" id="ARBA00010663"/>
    </source>
</evidence>
<accession>A0A4Y2DB79</accession>
<dbReference type="AlphaFoldDB" id="A0A4Y2DB79"/>
<dbReference type="InterPro" id="IPR017452">
    <property type="entry name" value="GPCR_Rhodpsn_7TM"/>
</dbReference>
<keyword evidence="7 13" id="KW-0472">Membrane</keyword>
<proteinExistence type="inferred from homology"/>
<comment type="caution">
    <text evidence="15">The sequence shown here is derived from an EMBL/GenBank/DDBJ whole genome shotgun (WGS) entry which is preliminary data.</text>
</comment>
<evidence type="ECO:0000256" key="7">
    <source>
        <dbReference type="ARBA" id="ARBA00023136"/>
    </source>
</evidence>
<evidence type="ECO:0000256" key="1">
    <source>
        <dbReference type="ARBA" id="ARBA00004651"/>
    </source>
</evidence>
<keyword evidence="4 11" id="KW-0812">Transmembrane</keyword>
<dbReference type="SUPFAM" id="SSF81321">
    <property type="entry name" value="Family A G protein-coupled receptor-like"/>
    <property type="match status" value="1"/>
</dbReference>
<dbReference type="SMART" id="SM01381">
    <property type="entry name" value="7TM_GPCR_Srsx"/>
    <property type="match status" value="1"/>
</dbReference>
<feature type="region of interest" description="Disordered" evidence="12">
    <location>
        <begin position="39"/>
        <end position="66"/>
    </location>
</feature>
<keyword evidence="9 11" id="KW-0675">Receptor</keyword>
<dbReference type="Gene3D" id="1.20.1070.10">
    <property type="entry name" value="Rhodopsin 7-helix transmembrane proteins"/>
    <property type="match status" value="2"/>
</dbReference>
<feature type="region of interest" description="Disordered" evidence="12">
    <location>
        <begin position="368"/>
        <end position="396"/>
    </location>
</feature>
<dbReference type="FunFam" id="1.20.1070.10:FF:000233">
    <property type="entry name" value="CLUMA_CG012980, isoform A"/>
    <property type="match status" value="1"/>
</dbReference>
<dbReference type="PRINTS" id="PR00237">
    <property type="entry name" value="GPCRRHODOPSN"/>
</dbReference>
<dbReference type="GO" id="GO:0004930">
    <property type="term" value="F:G protein-coupled receptor activity"/>
    <property type="evidence" value="ECO:0007669"/>
    <property type="project" value="UniProtKB-KW"/>
</dbReference>
<feature type="transmembrane region" description="Helical" evidence="13">
    <location>
        <begin position="129"/>
        <end position="150"/>
    </location>
</feature>